<keyword evidence="4 6" id="KW-1133">Transmembrane helix</keyword>
<organism evidence="8 9">
    <name type="scientific">Alsobacter metallidurans</name>
    <dbReference type="NCBI Taxonomy" id="340221"/>
    <lineage>
        <taxon>Bacteria</taxon>
        <taxon>Pseudomonadati</taxon>
        <taxon>Pseudomonadota</taxon>
        <taxon>Alphaproteobacteria</taxon>
        <taxon>Hyphomicrobiales</taxon>
        <taxon>Alsobacteraceae</taxon>
        <taxon>Alsobacter</taxon>
    </lineage>
</organism>
<feature type="transmembrane region" description="Helical" evidence="6">
    <location>
        <begin position="88"/>
        <end position="110"/>
    </location>
</feature>
<evidence type="ECO:0000256" key="2">
    <source>
        <dbReference type="ARBA" id="ARBA00022475"/>
    </source>
</evidence>
<gene>
    <name evidence="8" type="ORF">GCM10007036_03600</name>
</gene>
<dbReference type="GO" id="GO:0022857">
    <property type="term" value="F:transmembrane transporter activity"/>
    <property type="evidence" value="ECO:0007669"/>
    <property type="project" value="InterPro"/>
</dbReference>
<reference evidence="8" key="1">
    <citation type="journal article" date="2014" name="Int. J. Syst. Evol. Microbiol.">
        <title>Complete genome sequence of Corynebacterium casei LMG S-19264T (=DSM 44701T), isolated from a smear-ripened cheese.</title>
        <authorList>
            <consortium name="US DOE Joint Genome Institute (JGI-PGF)"/>
            <person name="Walter F."/>
            <person name="Albersmeier A."/>
            <person name="Kalinowski J."/>
            <person name="Ruckert C."/>
        </authorList>
    </citation>
    <scope>NUCLEOTIDE SEQUENCE</scope>
    <source>
        <strain evidence="8">CGMCC 1.12214</strain>
    </source>
</reference>
<name>A0A917I3Y9_9HYPH</name>
<evidence type="ECO:0000256" key="5">
    <source>
        <dbReference type="ARBA" id="ARBA00023136"/>
    </source>
</evidence>
<feature type="domain" description="Major facilitator superfamily (MFS) profile" evidence="7">
    <location>
        <begin position="1"/>
        <end position="396"/>
    </location>
</feature>
<dbReference type="EMBL" id="BMES01000001">
    <property type="protein sequence ID" value="GGH08233.1"/>
    <property type="molecule type" value="Genomic_DNA"/>
</dbReference>
<feature type="transmembrane region" description="Helical" evidence="6">
    <location>
        <begin position="268"/>
        <end position="286"/>
    </location>
</feature>
<feature type="transmembrane region" description="Helical" evidence="6">
    <location>
        <begin position="292"/>
        <end position="311"/>
    </location>
</feature>
<dbReference type="Proteomes" id="UP000603912">
    <property type="component" value="Unassembled WGS sequence"/>
</dbReference>
<accession>A0A917I3Y9</accession>
<proteinExistence type="predicted"/>
<dbReference type="AlphaFoldDB" id="A0A917I3Y9"/>
<feature type="transmembrane region" description="Helical" evidence="6">
    <location>
        <begin position="238"/>
        <end position="256"/>
    </location>
</feature>
<feature type="transmembrane region" description="Helical" evidence="6">
    <location>
        <begin position="122"/>
        <end position="146"/>
    </location>
</feature>
<keyword evidence="3 6" id="KW-0812">Transmembrane</keyword>
<comment type="subcellular location">
    <subcellularLocation>
        <location evidence="1">Cell membrane</location>
        <topology evidence="1">Multi-pass membrane protein</topology>
    </subcellularLocation>
</comment>
<dbReference type="InterPro" id="IPR050189">
    <property type="entry name" value="MFS_Efflux_Transporters"/>
</dbReference>
<keyword evidence="5 6" id="KW-0472">Membrane</keyword>
<feature type="transmembrane region" description="Helical" evidence="6">
    <location>
        <begin position="200"/>
        <end position="226"/>
    </location>
</feature>
<feature type="transmembrane region" description="Helical" evidence="6">
    <location>
        <begin position="64"/>
        <end position="82"/>
    </location>
</feature>
<keyword evidence="2" id="KW-1003">Cell membrane</keyword>
<feature type="transmembrane region" description="Helical" evidence="6">
    <location>
        <begin position="32"/>
        <end position="52"/>
    </location>
</feature>
<dbReference type="SUPFAM" id="SSF103473">
    <property type="entry name" value="MFS general substrate transporter"/>
    <property type="match status" value="1"/>
</dbReference>
<sequence>MLLFAYVLSQFFRAFLAIVASDLTRELGLDAAQLGSLSAVWFAAFAFTQFPVGVTLDRFGPRGTIAGFMLLAVAGSAWFAAAGSYASLIVAMALIGAGCAPVLMGSLYYFGRVAPPERFAMMASITIGVGTFGNLLGATPLALAVARFGWRPSIAAIAAVTLLAAALVMLVLRDPPQVRREGEQAGVLAGLGEIARIRALWLMLPLMLVSYAVVIALRSLWIAPFFGQVHGFDAVERGNAALAMGAALSLGALCYGPFERWIGGPKSATLAGSVVTAATLAALGLAGHASALAAVALYVVVGAIGMTYGILMAHARLFFPPHLLGRGVTAMNFLFIGGAGVVQWLSGQFVQAQTVAGAAPADTYAHLHLAFGLALALATAAYVMAPARPVASVVTA</sequence>
<dbReference type="GO" id="GO:0005886">
    <property type="term" value="C:plasma membrane"/>
    <property type="evidence" value="ECO:0007669"/>
    <property type="project" value="UniProtKB-SubCell"/>
</dbReference>
<feature type="transmembrane region" description="Helical" evidence="6">
    <location>
        <begin position="152"/>
        <end position="172"/>
    </location>
</feature>
<dbReference type="PANTHER" id="PTHR43124">
    <property type="entry name" value="PURINE EFFLUX PUMP PBUE"/>
    <property type="match status" value="1"/>
</dbReference>
<dbReference type="PANTHER" id="PTHR43124:SF3">
    <property type="entry name" value="CHLORAMPHENICOL EFFLUX PUMP RV0191"/>
    <property type="match status" value="1"/>
</dbReference>
<evidence type="ECO:0000256" key="6">
    <source>
        <dbReference type="SAM" id="Phobius"/>
    </source>
</evidence>
<keyword evidence="9" id="KW-1185">Reference proteome</keyword>
<dbReference type="InterPro" id="IPR036259">
    <property type="entry name" value="MFS_trans_sf"/>
</dbReference>
<feature type="transmembrane region" description="Helical" evidence="6">
    <location>
        <begin position="365"/>
        <end position="385"/>
    </location>
</feature>
<evidence type="ECO:0000256" key="1">
    <source>
        <dbReference type="ARBA" id="ARBA00004651"/>
    </source>
</evidence>
<evidence type="ECO:0000256" key="3">
    <source>
        <dbReference type="ARBA" id="ARBA00022692"/>
    </source>
</evidence>
<dbReference type="InterPro" id="IPR011701">
    <property type="entry name" value="MFS"/>
</dbReference>
<evidence type="ECO:0000313" key="8">
    <source>
        <dbReference type="EMBL" id="GGH08233.1"/>
    </source>
</evidence>
<evidence type="ECO:0000313" key="9">
    <source>
        <dbReference type="Proteomes" id="UP000603912"/>
    </source>
</evidence>
<protein>
    <submittedName>
        <fullName evidence="8">MFS transporter</fullName>
    </submittedName>
</protein>
<feature type="transmembrane region" description="Helical" evidence="6">
    <location>
        <begin position="323"/>
        <end position="345"/>
    </location>
</feature>
<evidence type="ECO:0000256" key="4">
    <source>
        <dbReference type="ARBA" id="ARBA00022989"/>
    </source>
</evidence>
<dbReference type="Pfam" id="PF07690">
    <property type="entry name" value="MFS_1"/>
    <property type="match status" value="1"/>
</dbReference>
<dbReference type="Gene3D" id="1.20.1250.20">
    <property type="entry name" value="MFS general substrate transporter like domains"/>
    <property type="match status" value="1"/>
</dbReference>
<dbReference type="PROSITE" id="PS50850">
    <property type="entry name" value="MFS"/>
    <property type="match status" value="1"/>
</dbReference>
<evidence type="ECO:0000259" key="7">
    <source>
        <dbReference type="PROSITE" id="PS50850"/>
    </source>
</evidence>
<dbReference type="InterPro" id="IPR020846">
    <property type="entry name" value="MFS_dom"/>
</dbReference>
<comment type="caution">
    <text evidence="8">The sequence shown here is derived from an EMBL/GenBank/DDBJ whole genome shotgun (WGS) entry which is preliminary data.</text>
</comment>
<reference evidence="8" key="2">
    <citation type="submission" date="2020-09" db="EMBL/GenBank/DDBJ databases">
        <authorList>
            <person name="Sun Q."/>
            <person name="Zhou Y."/>
        </authorList>
    </citation>
    <scope>NUCLEOTIDE SEQUENCE</scope>
    <source>
        <strain evidence="8">CGMCC 1.12214</strain>
    </source>
</reference>